<feature type="signal peptide" evidence="1">
    <location>
        <begin position="1"/>
        <end position="22"/>
    </location>
</feature>
<reference evidence="3" key="1">
    <citation type="submission" date="2023-07" db="EMBL/GenBank/DDBJ databases">
        <title>Draft genome sequence of Agarivorans aestuarii strain ZMCS4, a CAZymes producing bacteria isolated from the marine brown algae Clodostephus spongiosus.</title>
        <authorList>
            <person name="Lorente B."/>
            <person name="Cabral C."/>
            <person name="Frias J."/>
            <person name="Faria J."/>
            <person name="Toubarro D."/>
        </authorList>
    </citation>
    <scope>NUCLEOTIDE SEQUENCE [LARGE SCALE GENOMIC DNA]</scope>
    <source>
        <strain evidence="3">ZMCS4</strain>
    </source>
</reference>
<proteinExistence type="predicted"/>
<dbReference type="SUPFAM" id="SSF52833">
    <property type="entry name" value="Thioredoxin-like"/>
    <property type="match status" value="1"/>
</dbReference>
<dbReference type="EMBL" id="JAYDYW010000006">
    <property type="protein sequence ID" value="MEE1674128.1"/>
    <property type="molecule type" value="Genomic_DNA"/>
</dbReference>
<keyword evidence="3" id="KW-1185">Reference proteome</keyword>
<evidence type="ECO:0000313" key="2">
    <source>
        <dbReference type="EMBL" id="MEE1674128.1"/>
    </source>
</evidence>
<dbReference type="RefSeq" id="WP_240352413.1">
    <property type="nucleotide sequence ID" value="NZ_JAYDYW010000006.1"/>
</dbReference>
<keyword evidence="1" id="KW-0732">Signal</keyword>
<evidence type="ECO:0000256" key="1">
    <source>
        <dbReference type="SAM" id="SignalP"/>
    </source>
</evidence>
<protein>
    <submittedName>
        <fullName evidence="2">DUF411 domain-containing protein</fullName>
    </submittedName>
</protein>
<sequence length="146" mass="16423">MMKILNKLLLSLLVCFSSSVLAKTSIELYKSPTCGCCTEWAEIMEQKGYQVNVHHKQQWNVLKQSYDMPAQLQSCHSAVIDGYLIEGHVPESDIARLLKERPKNIKGLAAPGMPQHSPGMAREGEAYKDFKVIAFSEDGLSIYKEY</sequence>
<dbReference type="Pfam" id="PF04214">
    <property type="entry name" value="DUF411"/>
    <property type="match status" value="1"/>
</dbReference>
<gene>
    <name evidence="2" type="ORF">SNR37_003560</name>
</gene>
<reference evidence="2 3" key="2">
    <citation type="submission" date="2023-12" db="EMBL/GenBank/DDBJ databases">
        <authorList>
            <consortium name="Cladostephus spongiosus"/>
            <person name="Lorente B."/>
            <person name="Cabral C."/>
            <person name="Frias J."/>
            <person name="Faria J."/>
            <person name="Toubarro D."/>
        </authorList>
    </citation>
    <scope>NUCLEOTIDE SEQUENCE [LARGE SCALE GENOMIC DNA]</scope>
    <source>
        <strain evidence="2 3">ZMCS4</strain>
    </source>
</reference>
<organism evidence="2 3">
    <name type="scientific">Agarivorans aestuarii</name>
    <dbReference type="NCBI Taxonomy" id="1563703"/>
    <lineage>
        <taxon>Bacteria</taxon>
        <taxon>Pseudomonadati</taxon>
        <taxon>Pseudomonadota</taxon>
        <taxon>Gammaproteobacteria</taxon>
        <taxon>Alteromonadales</taxon>
        <taxon>Alteromonadaceae</taxon>
        <taxon>Agarivorans</taxon>
    </lineage>
</organism>
<name>A0ABU7G408_9ALTE</name>
<feature type="chain" id="PRO_5045765754" evidence="1">
    <location>
        <begin position="23"/>
        <end position="146"/>
    </location>
</feature>
<dbReference type="InterPro" id="IPR007332">
    <property type="entry name" value="DUF411"/>
</dbReference>
<evidence type="ECO:0000313" key="3">
    <source>
        <dbReference type="Proteomes" id="UP001310248"/>
    </source>
</evidence>
<comment type="caution">
    <text evidence="2">The sequence shown here is derived from an EMBL/GenBank/DDBJ whole genome shotgun (WGS) entry which is preliminary data.</text>
</comment>
<accession>A0ABU7G408</accession>
<dbReference type="InterPro" id="IPR036249">
    <property type="entry name" value="Thioredoxin-like_sf"/>
</dbReference>
<dbReference type="Proteomes" id="UP001310248">
    <property type="component" value="Unassembled WGS sequence"/>
</dbReference>